<keyword evidence="3 18" id="KW-0812">Transmembrane</keyword>
<dbReference type="PRINTS" id="PR01160">
    <property type="entry name" value="GABAARBETA"/>
</dbReference>
<keyword evidence="6" id="KW-0770">Synapse</keyword>
<dbReference type="InterPro" id="IPR036734">
    <property type="entry name" value="Neur_chan_lig-bd_sf"/>
</dbReference>
<evidence type="ECO:0000256" key="9">
    <source>
        <dbReference type="ARBA" id="ARBA00023157"/>
    </source>
</evidence>
<feature type="domain" description="Neurotransmitter-gated ion-channel ligand-binding" evidence="19">
    <location>
        <begin position="94"/>
        <end position="263"/>
    </location>
</feature>
<keyword evidence="1 18" id="KW-0813">Transport</keyword>
<proteinExistence type="inferred from homology"/>
<protein>
    <submittedName>
        <fullName evidence="21">Gamma-aminobutyric acid receptor subunit beta-1-like</fullName>
    </submittedName>
</protein>
<dbReference type="Gene3D" id="1.20.58.390">
    <property type="entry name" value="Neurotransmitter-gated ion-channel transmembrane domain"/>
    <property type="match status" value="1"/>
</dbReference>
<reference evidence="21" key="1">
    <citation type="submission" date="2023-09" db="UniProtKB">
        <authorList>
            <consortium name="Ensembl"/>
        </authorList>
    </citation>
    <scope>IDENTIFICATION</scope>
</reference>
<keyword evidence="13" id="KW-0868">Chloride</keyword>
<keyword evidence="5 18" id="KW-1133">Transmembrane helix</keyword>
<dbReference type="InterPro" id="IPR018000">
    <property type="entry name" value="Neurotransmitter_ion_chnl_CS"/>
</dbReference>
<evidence type="ECO:0000256" key="8">
    <source>
        <dbReference type="ARBA" id="ARBA00023136"/>
    </source>
</evidence>
<dbReference type="STRING" id="144197.ENSSPAP00000029340"/>
<keyword evidence="11" id="KW-0869">Chloride channel</keyword>
<dbReference type="PRINTS" id="PR00253">
    <property type="entry name" value="GABAARECEPTR"/>
</dbReference>
<feature type="transmembrane region" description="Helical" evidence="18">
    <location>
        <begin position="475"/>
        <end position="493"/>
    </location>
</feature>
<evidence type="ECO:0000256" key="10">
    <source>
        <dbReference type="ARBA" id="ARBA00023170"/>
    </source>
</evidence>
<feature type="domain" description="Neurotransmitter-gated ion-channel transmembrane" evidence="20">
    <location>
        <begin position="271"/>
        <end position="489"/>
    </location>
</feature>
<evidence type="ECO:0000256" key="3">
    <source>
        <dbReference type="ARBA" id="ARBA00022692"/>
    </source>
</evidence>
<keyword evidence="4" id="KW-0732">Signal</keyword>
<dbReference type="Gene3D" id="2.70.170.10">
    <property type="entry name" value="Neurotransmitter-gated ion-channel ligand-binding domain"/>
    <property type="match status" value="1"/>
</dbReference>
<dbReference type="Pfam" id="PF02931">
    <property type="entry name" value="Neur_chan_LBD"/>
    <property type="match status" value="1"/>
</dbReference>
<dbReference type="InterPro" id="IPR006029">
    <property type="entry name" value="Neurotrans-gated_channel_TM"/>
</dbReference>
<organism evidence="21">
    <name type="scientific">Stegastes partitus</name>
    <name type="common">bicolor damselfish</name>
    <dbReference type="NCBI Taxonomy" id="144197"/>
    <lineage>
        <taxon>Eukaryota</taxon>
        <taxon>Metazoa</taxon>
        <taxon>Chordata</taxon>
        <taxon>Craniata</taxon>
        <taxon>Vertebrata</taxon>
        <taxon>Euteleostomi</taxon>
        <taxon>Actinopterygii</taxon>
        <taxon>Neopterygii</taxon>
        <taxon>Teleostei</taxon>
        <taxon>Neoteleostei</taxon>
        <taxon>Acanthomorphata</taxon>
        <taxon>Ovalentaria</taxon>
        <taxon>Pomacentridae</taxon>
        <taxon>Stegastes</taxon>
    </lineage>
</organism>
<evidence type="ECO:0000259" key="19">
    <source>
        <dbReference type="Pfam" id="PF02931"/>
    </source>
</evidence>
<dbReference type="InterPro" id="IPR006202">
    <property type="entry name" value="Neur_chan_lig-bd"/>
</dbReference>
<evidence type="ECO:0000256" key="15">
    <source>
        <dbReference type="ARBA" id="ARBA00023286"/>
    </source>
</evidence>
<evidence type="ECO:0000256" key="11">
    <source>
        <dbReference type="ARBA" id="ARBA00023173"/>
    </source>
</evidence>
<dbReference type="GO" id="GO:0045211">
    <property type="term" value="C:postsynaptic membrane"/>
    <property type="evidence" value="ECO:0007669"/>
    <property type="project" value="UniProtKB-SubCell"/>
</dbReference>
<keyword evidence="9" id="KW-1015">Disulfide bond</keyword>
<keyword evidence="8 18" id="KW-0472">Membrane</keyword>
<evidence type="ECO:0000256" key="5">
    <source>
        <dbReference type="ARBA" id="ARBA00022989"/>
    </source>
</evidence>
<dbReference type="GO" id="GO:0004890">
    <property type="term" value="F:GABA-A receptor activity"/>
    <property type="evidence" value="ECO:0007669"/>
    <property type="project" value="InterPro"/>
</dbReference>
<feature type="transmembrane region" description="Helical" evidence="18">
    <location>
        <begin position="326"/>
        <end position="352"/>
    </location>
</feature>
<evidence type="ECO:0000256" key="18">
    <source>
        <dbReference type="RuleBase" id="RU000687"/>
    </source>
</evidence>
<evidence type="ECO:0000256" key="2">
    <source>
        <dbReference type="ARBA" id="ARBA00022475"/>
    </source>
</evidence>
<evidence type="ECO:0000313" key="21">
    <source>
        <dbReference type="Ensembl" id="ENSSPAP00000029340.1"/>
    </source>
</evidence>
<sequence length="494" mass="56843">MVLIKAVPEFWKHGDHINTNRARNKTALTQQIIHHYSYLNHKRVPNMRYKSLCHCITISLKVIVQNGCAVMEHVVPEIIQPRRDEDMGLYCCTVTLKSSDYTITMYFQQSWRDKRLSYTGIPLNLTLDNRVADQLWVPDTYFINDKKSFVHGVTVKNRMIRLHPDGTVLYGLRITTTAACMMDLRRYPLDEQNCTLEIESYGYTTDDIEFYWQGGSNGGSVTGVENIELPQFSIIDYQTLSKKAVFATGSYPRLSLSFKLKRNIGYFILQTYMPSTLITILSWVSFWINYDASAARVALGITTVLTMTTINTHLRETLPKIPYVKAIDIYLMGCFVFVFLALLEYAFVNYIFFGRGPHLQKKVAEKAAKSNNEKGRLESNKVDAHGNILLTNLTSEMAGADMMGTLNDPRATMFSYDSASIQYRKPMTSRDLYGRPAIDRPMGHKKGRLRRRASQLKVKIPDLTDVNAIDKWSRVVFPITFTFFNLVYWLYYVH</sequence>
<keyword evidence="2" id="KW-1003">Cell membrane</keyword>
<dbReference type="InterPro" id="IPR006028">
    <property type="entry name" value="GABAA/Glycine_rcpt"/>
</dbReference>
<dbReference type="InterPro" id="IPR036719">
    <property type="entry name" value="Neuro-gated_channel_TM_sf"/>
</dbReference>
<evidence type="ECO:0000256" key="1">
    <source>
        <dbReference type="ARBA" id="ARBA00022448"/>
    </source>
</evidence>
<dbReference type="Pfam" id="PF02932">
    <property type="entry name" value="Neur_chan_memb"/>
    <property type="match status" value="1"/>
</dbReference>
<evidence type="ECO:0000256" key="14">
    <source>
        <dbReference type="ARBA" id="ARBA00023257"/>
    </source>
</evidence>
<dbReference type="PROSITE" id="PS00236">
    <property type="entry name" value="NEUROTR_ION_CHANNEL"/>
    <property type="match status" value="1"/>
</dbReference>
<keyword evidence="14" id="KW-0628">Postsynaptic cell membrane</keyword>
<dbReference type="InterPro" id="IPR038050">
    <property type="entry name" value="Neuro_actylchol_rec"/>
</dbReference>
<dbReference type="InterPro" id="IPR006201">
    <property type="entry name" value="Neur_channel"/>
</dbReference>
<evidence type="ECO:0000256" key="13">
    <source>
        <dbReference type="ARBA" id="ARBA00023214"/>
    </source>
</evidence>
<evidence type="ECO:0000256" key="7">
    <source>
        <dbReference type="ARBA" id="ARBA00023065"/>
    </source>
</evidence>
<dbReference type="Ensembl" id="ENSSPAT00000029809.1">
    <property type="protein sequence ID" value="ENSSPAP00000029340.1"/>
    <property type="gene ID" value="ENSSPAG00000022054.1"/>
</dbReference>
<dbReference type="SUPFAM" id="SSF90112">
    <property type="entry name" value="Neurotransmitter-gated ion-channel transmembrane pore"/>
    <property type="match status" value="1"/>
</dbReference>
<keyword evidence="12" id="KW-0325">Glycoprotein</keyword>
<evidence type="ECO:0000256" key="17">
    <source>
        <dbReference type="ARBA" id="ARBA00034104"/>
    </source>
</evidence>
<evidence type="ECO:0000256" key="6">
    <source>
        <dbReference type="ARBA" id="ARBA00023018"/>
    </source>
</evidence>
<comment type="similarity">
    <text evidence="18">Belongs to the ligand-gated ion channel (TC 1.A.9) family.</text>
</comment>
<evidence type="ECO:0000256" key="4">
    <source>
        <dbReference type="ARBA" id="ARBA00022729"/>
    </source>
</evidence>
<dbReference type="GO" id="GO:0005230">
    <property type="term" value="F:extracellular ligand-gated monoatomic ion channel activity"/>
    <property type="evidence" value="ECO:0007669"/>
    <property type="project" value="InterPro"/>
</dbReference>
<dbReference type="PRINTS" id="PR00252">
    <property type="entry name" value="NRIONCHANNEL"/>
</dbReference>
<dbReference type="FunFam" id="1.20.58.390:FF:000004">
    <property type="entry name" value="Gamma-aminobutyric acid receptor subunit beta-2 isoform A"/>
    <property type="match status" value="1"/>
</dbReference>
<comment type="subcellular location">
    <subcellularLocation>
        <location evidence="17">Postsynaptic cell membrane</location>
        <topology evidence="17">Multi-pass membrane protein</topology>
    </subcellularLocation>
</comment>
<dbReference type="GO" id="GO:0034707">
    <property type="term" value="C:chloride channel complex"/>
    <property type="evidence" value="ECO:0007669"/>
    <property type="project" value="UniProtKB-KW"/>
</dbReference>
<dbReference type="NCBIfam" id="TIGR00860">
    <property type="entry name" value="LIC"/>
    <property type="match status" value="1"/>
</dbReference>
<name>A0A3B5B8D5_9TELE</name>
<keyword evidence="7 18" id="KW-0406">Ion transport</keyword>
<keyword evidence="16 18" id="KW-0407">Ion channel</keyword>
<dbReference type="PANTHER" id="PTHR18945">
    <property type="entry name" value="NEUROTRANSMITTER GATED ION CHANNEL"/>
    <property type="match status" value="1"/>
</dbReference>
<accession>A0A3B5B8D5</accession>
<evidence type="ECO:0000256" key="12">
    <source>
        <dbReference type="ARBA" id="ARBA00023180"/>
    </source>
</evidence>
<dbReference type="InterPro" id="IPR002289">
    <property type="entry name" value="GABAAb_rcpt"/>
</dbReference>
<dbReference type="SUPFAM" id="SSF63712">
    <property type="entry name" value="Nicotinic receptor ligand binding domain-like"/>
    <property type="match status" value="1"/>
</dbReference>
<dbReference type="AlphaFoldDB" id="A0A3B5B8D5"/>
<keyword evidence="15" id="KW-1071">Ligand-gated ion channel</keyword>
<feature type="transmembrane region" description="Helical" evidence="18">
    <location>
        <begin position="264"/>
        <end position="288"/>
    </location>
</feature>
<dbReference type="CDD" id="cd19053">
    <property type="entry name" value="LGIC_TM_GABAAR_beta"/>
    <property type="match status" value="1"/>
</dbReference>
<evidence type="ECO:0000256" key="16">
    <source>
        <dbReference type="ARBA" id="ARBA00023303"/>
    </source>
</evidence>
<keyword evidence="10" id="KW-0675">Receptor</keyword>
<evidence type="ECO:0000259" key="20">
    <source>
        <dbReference type="Pfam" id="PF02932"/>
    </source>
</evidence>
<feature type="transmembrane region" description="Helical" evidence="18">
    <location>
        <begin position="294"/>
        <end position="314"/>
    </location>
</feature>
<dbReference type="FunFam" id="2.70.170.10:FF:000045">
    <property type="entry name" value="Predicted protein"/>
    <property type="match status" value="1"/>
</dbReference>
<dbReference type="GO" id="GO:0005254">
    <property type="term" value="F:chloride channel activity"/>
    <property type="evidence" value="ECO:0007669"/>
    <property type="project" value="UniProtKB-KW"/>
</dbReference>
<dbReference type="GeneTree" id="ENSGT00940000154713"/>